<dbReference type="NCBIfam" id="TIGR03891">
    <property type="entry name" value="thiopep_ocin"/>
    <property type="match status" value="1"/>
</dbReference>
<protein>
    <submittedName>
        <fullName evidence="3">Thiopeptide-type bacteriocin biosynthesis protein</fullName>
    </submittedName>
</protein>
<evidence type="ECO:0000259" key="1">
    <source>
        <dbReference type="Pfam" id="PF04738"/>
    </source>
</evidence>
<dbReference type="Proteomes" id="UP000664632">
    <property type="component" value="Unassembled WGS sequence"/>
</dbReference>
<evidence type="ECO:0000259" key="2">
    <source>
        <dbReference type="Pfam" id="PF14028"/>
    </source>
</evidence>
<dbReference type="Pfam" id="PF04738">
    <property type="entry name" value="Lant_dehydr_N"/>
    <property type="match status" value="1"/>
</dbReference>
<gene>
    <name evidence="3" type="ORF">JZO69_01890</name>
</gene>
<dbReference type="EMBL" id="JAFLWD010000006">
    <property type="protein sequence ID" value="MBO0439108.1"/>
    <property type="molecule type" value="Genomic_DNA"/>
</dbReference>
<dbReference type="InterPro" id="IPR006827">
    <property type="entry name" value="Lant_deHydtase_N"/>
</dbReference>
<name>A0ABS3GV18_9ENTE</name>
<proteinExistence type="predicted"/>
<comment type="caution">
    <text evidence="3">The sequence shown here is derived from an EMBL/GenBank/DDBJ whole genome shotgun (WGS) entry which is preliminary data.</text>
</comment>
<reference evidence="3 4" key="1">
    <citation type="submission" date="2021-03" db="EMBL/GenBank/DDBJ databases">
        <title>Enterococcal diversity collection.</title>
        <authorList>
            <person name="Gilmore M.S."/>
            <person name="Schwartzman J."/>
            <person name="Van Tyne D."/>
            <person name="Martin M."/>
            <person name="Earl A.M."/>
            <person name="Manson A.L."/>
            <person name="Straub T."/>
            <person name="Salamzade R."/>
            <person name="Saavedra J."/>
            <person name="Lebreton F."/>
            <person name="Prichula J."/>
            <person name="Schaufler K."/>
            <person name="Gaca A."/>
            <person name="Sgardioli B."/>
            <person name="Wagenaar J."/>
            <person name="Strong T."/>
        </authorList>
    </citation>
    <scope>NUCLEOTIDE SEQUENCE [LARGE SCALE GENOMIC DNA]</scope>
    <source>
        <strain evidence="3 4">DIV0869a</strain>
    </source>
</reference>
<dbReference type="InterPro" id="IPR023809">
    <property type="entry name" value="Thiopep_bacteriocin_synth_dom"/>
</dbReference>
<sequence>MYKLYDDFSVRTALLSPKKNVSLADMQVQEAVYLSSPTFYELYSENEQEPEYQLKLKQFLLRMTTRATPFGLSSLYSLKNFSEELGNSPKKNETVITRNIRPDGEWLIPVLKKLELEYLQLENLKVIYNEAVEIRADKLINRWIKRSQYNLKGTQQIIVDRTNAVKLVQELAVKPIEIKELINQILLSSPKIARHVISGFLQELIQKNILISELFFLPNKGDRFNFIIKQIQQKTLTDTSNALIVIAESIATVENNPTIENYRVLKEKMSMLFKAPEDKYLQVDGYRNSLDFLLNKEQIEEKFTDLFEYLEELGLNIPRIQNKDLQMMLIDKYGLNVAVPLTYVLDDVGLQVFLEEKPNEDIKQMIGTIGQKLDESCLLNKKAISLDELFSKITPPKKVLTNHALDIEVGASLYQTGDQELGICLSTGLNSFTYNKLNSRFLKAESEHVVKAKKNYEQTIEVDIVTDAKYYMMDNVMQGGITNKFIFECNAYLADTEYERIELTDIYLFADYERLGLYSKKHDKQLKFALNSAVNPASLPPLPRILLKIAGIQYDNPLSSLNFLEEISTTRVHTPKVMYKDIILLPEKWDLSSHFYEHDTYQIFENKLMMLMKNEIIPKLVLFMKMDKRLQFDLTKAIDRKILFKEWKKSSQLFLSEVIYPIDYSLAKNEINQPVQNEFIFEFYYSGEETKRHPDCFWDDVAQRVVYPNNQWMYYILKTNDLVFYDQLIGQYFHQLQNVLNEQGSRLFFIRYLDEHGPQLRVRIYNKAPEKLSQSIAIFNEKLEKWHQEKVISGYLVDIYEREGERYGGLSIYPYVEDFFEADSYLVMLYYNLEKKLTLSFSSDALGIFSIITLVTSTTFDEEKRIEVVKDLNERKAFRKQFRQVKSELITLLELYENEELLQTASVETRAFLTTLHWRNGIFNKFWEQLDKKITDPWRKRYIVRSIIHLFCNRFFGIDSEKERQLCINSGYGIYELEQYKKFKHYRNKK</sequence>
<organism evidence="3 4">
    <name type="scientific">Candidatus Enterococcus ikei</name>
    <dbReference type="NCBI Taxonomy" id="2815326"/>
    <lineage>
        <taxon>Bacteria</taxon>
        <taxon>Bacillati</taxon>
        <taxon>Bacillota</taxon>
        <taxon>Bacilli</taxon>
        <taxon>Lactobacillales</taxon>
        <taxon>Enterococcaceae</taxon>
        <taxon>Enterococcus</taxon>
    </lineage>
</organism>
<accession>A0ABS3GV18</accession>
<feature type="domain" description="Lantibiotic dehydratase N-terminal" evidence="1">
    <location>
        <begin position="25"/>
        <end position="643"/>
    </location>
</feature>
<keyword evidence="4" id="KW-1185">Reference proteome</keyword>
<dbReference type="Pfam" id="PF14028">
    <property type="entry name" value="Lant_dehydr_C"/>
    <property type="match status" value="1"/>
</dbReference>
<evidence type="ECO:0000313" key="3">
    <source>
        <dbReference type="EMBL" id="MBO0439108.1"/>
    </source>
</evidence>
<feature type="domain" description="Thiopeptide-type bacteriocin biosynthesis" evidence="2">
    <location>
        <begin position="712"/>
        <end position="967"/>
    </location>
</feature>
<evidence type="ECO:0000313" key="4">
    <source>
        <dbReference type="Proteomes" id="UP000664632"/>
    </source>
</evidence>
<dbReference type="RefSeq" id="WP_207111217.1">
    <property type="nucleotide sequence ID" value="NZ_JAFLWD010000006.1"/>
</dbReference>